<name>A0A8K0SIE7_9HYPO</name>
<dbReference type="Proteomes" id="UP000813444">
    <property type="component" value="Unassembled WGS sequence"/>
</dbReference>
<proteinExistence type="predicted"/>
<feature type="region of interest" description="Disordered" evidence="1">
    <location>
        <begin position="480"/>
        <end position="502"/>
    </location>
</feature>
<feature type="compositionally biased region" description="Acidic residues" evidence="1">
    <location>
        <begin position="650"/>
        <end position="674"/>
    </location>
</feature>
<protein>
    <submittedName>
        <fullName evidence="2">Uncharacterized protein</fullName>
    </submittedName>
</protein>
<feature type="compositionally biased region" description="Polar residues" evidence="1">
    <location>
        <begin position="177"/>
        <end position="193"/>
    </location>
</feature>
<feature type="compositionally biased region" description="Acidic residues" evidence="1">
    <location>
        <begin position="257"/>
        <end position="270"/>
    </location>
</feature>
<sequence length="704" mass="77583">MSEVGIEQDALMHTSLINPMEDDLITYESDVEGQSRDLQGAKPIASMPETKQNYGADSENQDGDEQGANTADDFAFEKTEENFEDNETNDHDVDQHDLNPNDLDTYAEIEIEEHTAEYIEDEDPSNSHQPADKEDDDYMQELDYGHDDATGELPNDGIDHADSGVYDQVQDDENREASTQDAEQDSVPSNSAGEAQADPSVPTEEDEITWDEAEPENQHDASLEAAHGMSPDTAQPEASEVSSREAVGEGGEAQNVVEEEVAEEAYEPENDDVHEIDYDEEPTLTELQGEEADVEDQVDEVDSRQVSVKEEESSHPAITVQYRGDEFPFFSDTSDGFFSELSVLDDSMESLLAGFRSELANEIPPEEELVFQIDELGLEFAESQTQDTVSGITLRQILEVFDLLVKNQDPDSSRVLYTYLFTRPTTSKRFDFLVESATAGKGLDEVIHLFGSPMPQGTANLIADSQAADDYHESLDNYESGLEEHHSTEDQTEASGGEDDQDQLNAQDENLEVLDEGATGGEDNVEGSMASSHEIIQADAEAVPEVTQETEEASVTKLDMIEVVDTVGDSDHYMLHESDHIEVSQPAEAGLDLENQGDTNFAEADVAYGMESTSTHDTGTTGTMLDDDANVDLTAQAELPATTPTAHGDDMDEIDWREEPEVDVEGITEADADFDTPNASVKRSRTEDEEVDLEEDKDVKRRRS</sequence>
<dbReference type="Pfam" id="PF10336">
    <property type="entry name" value="DUF2420"/>
    <property type="match status" value="1"/>
</dbReference>
<keyword evidence="3" id="KW-1185">Reference proteome</keyword>
<reference evidence="2" key="1">
    <citation type="journal article" date="2021" name="Nat. Commun.">
        <title>Genetic determinants of endophytism in the Arabidopsis root mycobiome.</title>
        <authorList>
            <person name="Mesny F."/>
            <person name="Miyauchi S."/>
            <person name="Thiergart T."/>
            <person name="Pickel B."/>
            <person name="Atanasova L."/>
            <person name="Karlsson M."/>
            <person name="Huettel B."/>
            <person name="Barry K.W."/>
            <person name="Haridas S."/>
            <person name="Chen C."/>
            <person name="Bauer D."/>
            <person name="Andreopoulos W."/>
            <person name="Pangilinan J."/>
            <person name="LaButti K."/>
            <person name="Riley R."/>
            <person name="Lipzen A."/>
            <person name="Clum A."/>
            <person name="Drula E."/>
            <person name="Henrissat B."/>
            <person name="Kohler A."/>
            <person name="Grigoriev I.V."/>
            <person name="Martin F.M."/>
            <person name="Hacquard S."/>
        </authorList>
    </citation>
    <scope>NUCLEOTIDE SEQUENCE</scope>
    <source>
        <strain evidence="2">MPI-CAGE-CH-0235</strain>
    </source>
</reference>
<organism evidence="2 3">
    <name type="scientific">Stachybotrys elegans</name>
    <dbReference type="NCBI Taxonomy" id="80388"/>
    <lineage>
        <taxon>Eukaryota</taxon>
        <taxon>Fungi</taxon>
        <taxon>Dikarya</taxon>
        <taxon>Ascomycota</taxon>
        <taxon>Pezizomycotina</taxon>
        <taxon>Sordariomycetes</taxon>
        <taxon>Hypocreomycetidae</taxon>
        <taxon>Hypocreales</taxon>
        <taxon>Stachybotryaceae</taxon>
        <taxon>Stachybotrys</taxon>
    </lineage>
</organism>
<dbReference type="AlphaFoldDB" id="A0A8K0SIE7"/>
<feature type="region of interest" description="Disordered" evidence="1">
    <location>
        <begin position="638"/>
        <end position="704"/>
    </location>
</feature>
<evidence type="ECO:0000256" key="1">
    <source>
        <dbReference type="SAM" id="MobiDB-lite"/>
    </source>
</evidence>
<dbReference type="EMBL" id="JAGPNK010000009">
    <property type="protein sequence ID" value="KAH7313328.1"/>
    <property type="molecule type" value="Genomic_DNA"/>
</dbReference>
<accession>A0A8K0SIE7</accession>
<dbReference type="InterPro" id="IPR018822">
    <property type="entry name" value="UPF0646"/>
</dbReference>
<feature type="region of interest" description="Disordered" evidence="1">
    <location>
        <begin position="25"/>
        <end position="283"/>
    </location>
</feature>
<comment type="caution">
    <text evidence="2">The sequence shown here is derived from an EMBL/GenBank/DDBJ whole genome shotgun (WGS) entry which is preliminary data.</text>
</comment>
<dbReference type="OrthoDB" id="5339076at2759"/>
<feature type="compositionally biased region" description="Basic and acidic residues" evidence="1">
    <location>
        <begin position="88"/>
        <end position="99"/>
    </location>
</feature>
<gene>
    <name evidence="2" type="ORF">B0I35DRAFT_480024</name>
</gene>
<feature type="compositionally biased region" description="Acidic residues" evidence="1">
    <location>
        <begin position="203"/>
        <end position="215"/>
    </location>
</feature>
<feature type="compositionally biased region" description="Acidic residues" evidence="1">
    <location>
        <begin position="490"/>
        <end position="502"/>
    </location>
</feature>
<feature type="compositionally biased region" description="Acidic residues" evidence="1">
    <location>
        <begin position="687"/>
        <end position="696"/>
    </location>
</feature>
<evidence type="ECO:0000313" key="3">
    <source>
        <dbReference type="Proteomes" id="UP000813444"/>
    </source>
</evidence>
<evidence type="ECO:0000313" key="2">
    <source>
        <dbReference type="EMBL" id="KAH7313328.1"/>
    </source>
</evidence>